<evidence type="ECO:0000313" key="9">
    <source>
        <dbReference type="EMBL" id="QEK52536.1"/>
    </source>
</evidence>
<evidence type="ECO:0000256" key="3">
    <source>
        <dbReference type="ARBA" id="ARBA00022729"/>
    </source>
</evidence>
<dbReference type="Gene3D" id="1.25.40.390">
    <property type="match status" value="1"/>
</dbReference>
<reference evidence="9 10" key="1">
    <citation type="submission" date="2019-08" db="EMBL/GenBank/DDBJ databases">
        <title>Pedobacter sp. nov., isolated from Han river, South Korea.</title>
        <authorList>
            <person name="Lee D.-H."/>
            <person name="Kim Y.-S."/>
            <person name="Hwang E.-M."/>
            <person name="Le Tran T.C."/>
            <person name="Cha C.-J."/>
        </authorList>
    </citation>
    <scope>NUCLEOTIDE SEQUENCE [LARGE SCALE GENOMIC DNA]</scope>
    <source>
        <strain evidence="9 10">CJ43</strain>
    </source>
</reference>
<feature type="chain" id="PRO_5022802832" evidence="6">
    <location>
        <begin position="31"/>
        <end position="587"/>
    </location>
</feature>
<dbReference type="Pfam" id="PF14322">
    <property type="entry name" value="SusD-like_3"/>
    <property type="match status" value="1"/>
</dbReference>
<feature type="domain" description="SusD-like N-terminal" evidence="8">
    <location>
        <begin position="106"/>
        <end position="228"/>
    </location>
</feature>
<evidence type="ECO:0000313" key="10">
    <source>
        <dbReference type="Proteomes" id="UP000323653"/>
    </source>
</evidence>
<accession>A0A5C0VJ47</accession>
<evidence type="ECO:0000259" key="8">
    <source>
        <dbReference type="Pfam" id="PF14322"/>
    </source>
</evidence>
<proteinExistence type="inferred from homology"/>
<dbReference type="AlphaFoldDB" id="A0A5C0VJ47"/>
<comment type="subcellular location">
    <subcellularLocation>
        <location evidence="1">Cell outer membrane</location>
    </subcellularLocation>
</comment>
<evidence type="ECO:0000256" key="2">
    <source>
        <dbReference type="ARBA" id="ARBA00006275"/>
    </source>
</evidence>
<organism evidence="9 10">
    <name type="scientific">Pedobacter aquae</name>
    <dbReference type="NCBI Taxonomy" id="2605747"/>
    <lineage>
        <taxon>Bacteria</taxon>
        <taxon>Pseudomonadati</taxon>
        <taxon>Bacteroidota</taxon>
        <taxon>Sphingobacteriia</taxon>
        <taxon>Sphingobacteriales</taxon>
        <taxon>Sphingobacteriaceae</taxon>
        <taxon>Pedobacter</taxon>
    </lineage>
</organism>
<evidence type="ECO:0000256" key="4">
    <source>
        <dbReference type="ARBA" id="ARBA00023136"/>
    </source>
</evidence>
<protein>
    <submittedName>
        <fullName evidence="9">RagB/SusD family nutrient uptake outer membrane protein</fullName>
    </submittedName>
</protein>
<feature type="domain" description="RagB/SusD" evidence="7">
    <location>
        <begin position="428"/>
        <end position="586"/>
    </location>
</feature>
<gene>
    <name evidence="9" type="ORF">FYC62_13385</name>
</gene>
<dbReference type="PROSITE" id="PS51257">
    <property type="entry name" value="PROKAR_LIPOPROTEIN"/>
    <property type="match status" value="1"/>
</dbReference>
<keyword evidence="5" id="KW-0998">Cell outer membrane</keyword>
<dbReference type="GO" id="GO:0009279">
    <property type="term" value="C:cell outer membrane"/>
    <property type="evidence" value="ECO:0007669"/>
    <property type="project" value="UniProtKB-SubCell"/>
</dbReference>
<sequence>MINRKKMRTKRYLTLSCLAASITLSISCNKLEEYNPSGATADAVWSTPEGFVTNVNAAYSEQRAWYGREDGIFMSESGTDIWFNRDKNTYAGQLSQYAGLTPLQGNPVRAVWRDLWKAINICNAGINRINNAGFTNQTEKNRREGELRFLRAFYYWHIVETFGGVMLRTEETKTPLLTATRSPVEDFYNLMISDLEFAVANLPLQSAWGNEYSRASRKSAMGFLARTLLSRAYYSTGAEAQTYFTRARDAAKAVIDNRAALEVELWANYADMWNPANNKRNREALYVVSNSTNQTINYDLNGNRLYQVFQARYNGKPGLVQSLEYGFENSRRLMPTLSFLDYFNENIDSRYDASFQEMWIANTNFTWTASLAATHRKHPSVIGRVIRAGIDTALLITKKVVPNHRLRPYIVIDRDSVYNANGTIITGADYVNFRKFRDPDRTAANAQPGFKDVIVMRLAEMYLIAAEAEWKLNNPGAAANYINVLRTRAARKTPVNQTSAMQVSAANINEDFILKERARELAGEHLRWFDLKRMLGANNGQAFVDFIKAQNPDITQVQPFHRLRPIRQEELNALLNAEEFGQNPGYN</sequence>
<dbReference type="Proteomes" id="UP000323653">
    <property type="component" value="Chromosome"/>
</dbReference>
<evidence type="ECO:0000256" key="5">
    <source>
        <dbReference type="ARBA" id="ARBA00023237"/>
    </source>
</evidence>
<dbReference type="EMBL" id="CP043329">
    <property type="protein sequence ID" value="QEK52536.1"/>
    <property type="molecule type" value="Genomic_DNA"/>
</dbReference>
<keyword evidence="10" id="KW-1185">Reference proteome</keyword>
<dbReference type="InterPro" id="IPR011990">
    <property type="entry name" value="TPR-like_helical_dom_sf"/>
</dbReference>
<evidence type="ECO:0000256" key="6">
    <source>
        <dbReference type="SAM" id="SignalP"/>
    </source>
</evidence>
<keyword evidence="4" id="KW-0472">Membrane</keyword>
<name>A0A5C0VJ47_9SPHI</name>
<dbReference type="InterPro" id="IPR012944">
    <property type="entry name" value="SusD_RagB_dom"/>
</dbReference>
<evidence type="ECO:0000256" key="1">
    <source>
        <dbReference type="ARBA" id="ARBA00004442"/>
    </source>
</evidence>
<dbReference type="SUPFAM" id="SSF48452">
    <property type="entry name" value="TPR-like"/>
    <property type="match status" value="1"/>
</dbReference>
<feature type="signal peptide" evidence="6">
    <location>
        <begin position="1"/>
        <end position="30"/>
    </location>
</feature>
<dbReference type="Pfam" id="PF07980">
    <property type="entry name" value="SusD_RagB"/>
    <property type="match status" value="1"/>
</dbReference>
<dbReference type="InterPro" id="IPR033985">
    <property type="entry name" value="SusD-like_N"/>
</dbReference>
<comment type="similarity">
    <text evidence="2">Belongs to the SusD family.</text>
</comment>
<dbReference type="KEGG" id="pej:FYC62_13385"/>
<keyword evidence="3 6" id="KW-0732">Signal</keyword>
<evidence type="ECO:0000259" key="7">
    <source>
        <dbReference type="Pfam" id="PF07980"/>
    </source>
</evidence>